<evidence type="ECO:0000256" key="2">
    <source>
        <dbReference type="ARBA" id="ARBA00022898"/>
    </source>
</evidence>
<dbReference type="InterPro" id="IPR005814">
    <property type="entry name" value="Aminotrans_3"/>
</dbReference>
<dbReference type="Pfam" id="PF00202">
    <property type="entry name" value="Aminotran_3"/>
    <property type="match status" value="1"/>
</dbReference>
<sequence>MPNTAQGRYSASVDLLRRARTVIPGGVWGHNRMPSALDPDELPWFADCGRGARLRDVDGHWYVDYICGYGAIINGYARPEIDDAVRDQALRGSTLSQATAKTVELAELLVDLVDGMAWAAWGANGSDATWTALTMARAHTGRPHVAQVVNAYHGSHSWNGPADPGQGRPGQDTSLVHQVRWNDVAALDELFARHGDELAAFVVTPYHHPIPGDAEFATPEWRDALNTHCRRTGTLLVVDDVRAGFRLDLRGSHAAFGFHADLVCFSKGLGNGWPLSAVMGTEAIRKTSEQIFLAGTFWNSANSMAAALANLTLLRDEEGVKKMQHSGELLTSGLRRIAERNGVPMQVTGPVAMPSVTVRDDDQKWMRRFAVHMAAQGTLLHAGHNWALSTAHTPELVEETLTHAETAMARAQEDLGR</sequence>
<comment type="caution">
    <text evidence="4">The sequence shown here is derived from an EMBL/GenBank/DDBJ whole genome shotgun (WGS) entry which is preliminary data.</text>
</comment>
<dbReference type="PANTHER" id="PTHR43713">
    <property type="entry name" value="GLUTAMATE-1-SEMIALDEHYDE 2,1-AMINOMUTASE"/>
    <property type="match status" value="1"/>
</dbReference>
<organism evidence="4 5">
    <name type="scientific">Streptomyces vulcanius</name>
    <dbReference type="NCBI Taxonomy" id="1441876"/>
    <lineage>
        <taxon>Bacteria</taxon>
        <taxon>Bacillati</taxon>
        <taxon>Actinomycetota</taxon>
        <taxon>Actinomycetes</taxon>
        <taxon>Kitasatosporales</taxon>
        <taxon>Streptomycetaceae</taxon>
        <taxon>Streptomyces</taxon>
    </lineage>
</organism>
<dbReference type="InterPro" id="IPR015422">
    <property type="entry name" value="PyrdxlP-dep_Trfase_small"/>
</dbReference>
<keyword evidence="2 3" id="KW-0663">Pyridoxal phosphate</keyword>
<keyword evidence="4" id="KW-0032">Aminotransferase</keyword>
<dbReference type="RefSeq" id="WP_381174255.1">
    <property type="nucleotide sequence ID" value="NZ_JBHSFK010000006.1"/>
</dbReference>
<dbReference type="InterPro" id="IPR015421">
    <property type="entry name" value="PyrdxlP-dep_Trfase_major"/>
</dbReference>
<gene>
    <name evidence="4" type="ORF">ACFPIH_12210</name>
</gene>
<dbReference type="InterPro" id="IPR015424">
    <property type="entry name" value="PyrdxlP-dep_Trfase"/>
</dbReference>
<comment type="similarity">
    <text evidence="3">Belongs to the class-III pyridoxal-phosphate-dependent aminotransferase family.</text>
</comment>
<dbReference type="Proteomes" id="UP001595839">
    <property type="component" value="Unassembled WGS sequence"/>
</dbReference>
<name>A0ABV9AM73_9ACTN</name>
<dbReference type="Gene3D" id="3.90.1150.10">
    <property type="entry name" value="Aspartate Aminotransferase, domain 1"/>
    <property type="match status" value="1"/>
</dbReference>
<keyword evidence="4" id="KW-0808">Transferase</keyword>
<reference evidence="5" key="1">
    <citation type="journal article" date="2019" name="Int. J. Syst. Evol. Microbiol.">
        <title>The Global Catalogue of Microorganisms (GCM) 10K type strain sequencing project: providing services to taxonomists for standard genome sequencing and annotation.</title>
        <authorList>
            <consortium name="The Broad Institute Genomics Platform"/>
            <consortium name="The Broad Institute Genome Sequencing Center for Infectious Disease"/>
            <person name="Wu L."/>
            <person name="Ma J."/>
        </authorList>
    </citation>
    <scope>NUCLEOTIDE SEQUENCE [LARGE SCALE GENOMIC DNA]</scope>
    <source>
        <strain evidence="5">CGMCC 4.7177</strain>
    </source>
</reference>
<dbReference type="EMBL" id="JBHSFK010000006">
    <property type="protein sequence ID" value="MFC4500289.1"/>
    <property type="molecule type" value="Genomic_DNA"/>
</dbReference>
<evidence type="ECO:0000313" key="5">
    <source>
        <dbReference type="Proteomes" id="UP001595839"/>
    </source>
</evidence>
<dbReference type="InterPro" id="IPR049704">
    <property type="entry name" value="Aminotrans_3_PPA_site"/>
</dbReference>
<dbReference type="GO" id="GO:0008483">
    <property type="term" value="F:transaminase activity"/>
    <property type="evidence" value="ECO:0007669"/>
    <property type="project" value="UniProtKB-KW"/>
</dbReference>
<evidence type="ECO:0000313" key="4">
    <source>
        <dbReference type="EMBL" id="MFC4500289.1"/>
    </source>
</evidence>
<dbReference type="PROSITE" id="PS00600">
    <property type="entry name" value="AA_TRANSFER_CLASS_3"/>
    <property type="match status" value="1"/>
</dbReference>
<comment type="cofactor">
    <cofactor evidence="1">
        <name>pyridoxal 5'-phosphate</name>
        <dbReference type="ChEBI" id="CHEBI:597326"/>
    </cofactor>
</comment>
<proteinExistence type="inferred from homology"/>
<evidence type="ECO:0000256" key="1">
    <source>
        <dbReference type="ARBA" id="ARBA00001933"/>
    </source>
</evidence>
<accession>A0ABV9AM73</accession>
<protein>
    <submittedName>
        <fullName evidence="4">Aminotransferase class III-fold pyridoxal phosphate-dependent enzyme</fullName>
    </submittedName>
</protein>
<dbReference type="Gene3D" id="3.40.640.10">
    <property type="entry name" value="Type I PLP-dependent aspartate aminotransferase-like (Major domain)"/>
    <property type="match status" value="1"/>
</dbReference>
<dbReference type="SUPFAM" id="SSF53383">
    <property type="entry name" value="PLP-dependent transferases"/>
    <property type="match status" value="1"/>
</dbReference>
<dbReference type="PANTHER" id="PTHR43713:SF3">
    <property type="entry name" value="GLUTAMATE-1-SEMIALDEHYDE 2,1-AMINOMUTASE 1, CHLOROPLASTIC-RELATED"/>
    <property type="match status" value="1"/>
</dbReference>
<keyword evidence="5" id="KW-1185">Reference proteome</keyword>
<evidence type="ECO:0000256" key="3">
    <source>
        <dbReference type="RuleBase" id="RU003560"/>
    </source>
</evidence>